<dbReference type="Proteomes" id="UP000053766">
    <property type="component" value="Unassembled WGS sequence"/>
</dbReference>
<keyword evidence="1" id="KW-1133">Transmembrane helix</keyword>
<evidence type="ECO:0008006" key="4">
    <source>
        <dbReference type="Google" id="ProtNLM"/>
    </source>
</evidence>
<dbReference type="PANTHER" id="PTHR21749:SF6">
    <property type="entry name" value="ACTIVIN_RECP DOMAIN-CONTAINING PROTEIN"/>
    <property type="match status" value="1"/>
</dbReference>
<dbReference type="OrthoDB" id="5831811at2759"/>
<protein>
    <recommendedName>
        <fullName evidence="4">ET module</fullName>
    </recommendedName>
</protein>
<reference evidence="2 3" key="1">
    <citation type="submission" date="2013-11" db="EMBL/GenBank/DDBJ databases">
        <title>Draft genome of the bovine lungworm Dictyocaulus viviparus.</title>
        <authorList>
            <person name="Mitreva M."/>
        </authorList>
    </citation>
    <scope>NUCLEOTIDE SEQUENCE [LARGE SCALE GENOMIC DNA]</scope>
    <source>
        <strain evidence="2 3">HannoverDv2000</strain>
    </source>
</reference>
<reference evidence="3" key="2">
    <citation type="journal article" date="2016" name="Sci. Rep.">
        <title>Dictyocaulus viviparus genome, variome and transcriptome elucidate lungworm biology and support future intervention.</title>
        <authorList>
            <person name="McNulty S.N."/>
            <person name="Strube C."/>
            <person name="Rosa B.A."/>
            <person name="Martin J.C."/>
            <person name="Tyagi R."/>
            <person name="Choi Y.J."/>
            <person name="Wang Q."/>
            <person name="Hallsworth Pepin K."/>
            <person name="Zhang X."/>
            <person name="Ozersky P."/>
            <person name="Wilson R.K."/>
            <person name="Sternberg P.W."/>
            <person name="Gasser R.B."/>
            <person name="Mitreva M."/>
        </authorList>
    </citation>
    <scope>NUCLEOTIDE SEQUENCE [LARGE SCALE GENOMIC DNA]</scope>
    <source>
        <strain evidence="3">HannoverDv2000</strain>
    </source>
</reference>
<dbReference type="Gene3D" id="2.10.60.10">
    <property type="entry name" value="CD59"/>
    <property type="match status" value="1"/>
</dbReference>
<name>A0A0D8YBD9_DICVI</name>
<proteinExistence type="predicted"/>
<dbReference type="STRING" id="29172.A0A0D8YBD9"/>
<dbReference type="EMBL" id="KN716153">
    <property type="protein sequence ID" value="KJH53329.1"/>
    <property type="molecule type" value="Genomic_DNA"/>
</dbReference>
<keyword evidence="1" id="KW-0472">Membrane</keyword>
<keyword evidence="3" id="KW-1185">Reference proteome</keyword>
<evidence type="ECO:0000313" key="2">
    <source>
        <dbReference type="EMBL" id="KJH53329.1"/>
    </source>
</evidence>
<gene>
    <name evidence="2" type="ORF">DICVIV_00452</name>
</gene>
<dbReference type="PANTHER" id="PTHR21749">
    <property type="entry name" value="PRION-LIKE- Q/N-RICH -DOMAIN-BEARING PROTEIN PROTEIN 24"/>
    <property type="match status" value="1"/>
</dbReference>
<evidence type="ECO:0000313" key="3">
    <source>
        <dbReference type="Proteomes" id="UP000053766"/>
    </source>
</evidence>
<evidence type="ECO:0000256" key="1">
    <source>
        <dbReference type="SAM" id="Phobius"/>
    </source>
</evidence>
<organism evidence="2 3">
    <name type="scientific">Dictyocaulus viviparus</name>
    <name type="common">Bovine lungworm</name>
    <dbReference type="NCBI Taxonomy" id="29172"/>
    <lineage>
        <taxon>Eukaryota</taxon>
        <taxon>Metazoa</taxon>
        <taxon>Ecdysozoa</taxon>
        <taxon>Nematoda</taxon>
        <taxon>Chromadorea</taxon>
        <taxon>Rhabditida</taxon>
        <taxon>Rhabditina</taxon>
        <taxon>Rhabditomorpha</taxon>
        <taxon>Strongyloidea</taxon>
        <taxon>Metastrongylidae</taxon>
        <taxon>Dictyocaulus</taxon>
    </lineage>
</organism>
<accession>A0A0D8YBD9</accession>
<dbReference type="AlphaFoldDB" id="A0A0D8YBD9"/>
<dbReference type="InterPro" id="IPR045860">
    <property type="entry name" value="Snake_toxin-like_sf"/>
</dbReference>
<keyword evidence="1" id="KW-0812">Transmembrane</keyword>
<sequence>MGLSDFHYVYTFCFHNFIEAVSKIMSFISLIALLGIIYYCASLECYTGFKYISGRSIGTSKITCSSPSDYCYNATADVSQLNKLSMAGCSTTRCFVRFHFEIQLSRNKCISQMFKGREIKFCCCNSGDLCNSKYSNLTFYQKVKERIKDLGKIIG</sequence>
<feature type="transmembrane region" description="Helical" evidence="1">
    <location>
        <begin position="20"/>
        <end position="41"/>
    </location>
</feature>